<dbReference type="PROSITE" id="PS50268">
    <property type="entry name" value="CADHERIN_2"/>
    <property type="match status" value="1"/>
</dbReference>
<proteinExistence type="predicted"/>
<accession>A0A1G5VSJ3</accession>
<reference evidence="2 3" key="1">
    <citation type="submission" date="2016-10" db="EMBL/GenBank/DDBJ databases">
        <authorList>
            <person name="Varghese N."/>
            <person name="Submissions S."/>
        </authorList>
    </citation>
    <scope>NUCLEOTIDE SEQUENCE [LARGE SCALE GENOMIC DNA]</scope>
    <source>
        <strain evidence="2 3">DSM 16643</strain>
    </source>
</reference>
<dbReference type="RefSeq" id="WP_149731450.1">
    <property type="nucleotide sequence ID" value="NZ_FMXB01000005.1"/>
</dbReference>
<keyword evidence="3" id="KW-1185">Reference proteome</keyword>
<evidence type="ECO:0000259" key="1">
    <source>
        <dbReference type="PROSITE" id="PS50268"/>
    </source>
</evidence>
<dbReference type="GO" id="GO:0016020">
    <property type="term" value="C:membrane"/>
    <property type="evidence" value="ECO:0007669"/>
    <property type="project" value="InterPro"/>
</dbReference>
<dbReference type="GO" id="GO:0007156">
    <property type="term" value="P:homophilic cell adhesion via plasma membrane adhesion molecules"/>
    <property type="evidence" value="ECO:0007669"/>
    <property type="project" value="InterPro"/>
</dbReference>
<dbReference type="InterPro" id="IPR013783">
    <property type="entry name" value="Ig-like_fold"/>
</dbReference>
<dbReference type="GO" id="GO:0005509">
    <property type="term" value="F:calcium ion binding"/>
    <property type="evidence" value="ECO:0007669"/>
    <property type="project" value="InterPro"/>
</dbReference>
<dbReference type="Proteomes" id="UP000323439">
    <property type="component" value="Unassembled WGS sequence"/>
</dbReference>
<dbReference type="Gene3D" id="2.60.40.10">
    <property type="entry name" value="Immunoglobulins"/>
    <property type="match status" value="3"/>
</dbReference>
<evidence type="ECO:0000313" key="3">
    <source>
        <dbReference type="Proteomes" id="UP000323439"/>
    </source>
</evidence>
<sequence>MKLNKYLLASIFVLAILMLTAVSASDDIVPEDNVLESDISPADVSDELGGQYYDDDFYITVQEDYTWDKKDWNSRDVIYISSYSQKNGTFSFLVDDNEKLNVPLTNGYFSIEDDGMGGKYNKTFEYIYPANLSLDTGNYNIKVKFDGNTLIDNQVTLKEKDDFDFYIVNPYSCDDEDYFDYPSFIIIDSNHNRTGTLEIFVNGTRKTYFNVTDGAFDEIPDCSNKSRYLAPSDILDDYGTYDIKITFTDSSATETLRDEIVQVIGPKPSEPKLEMSFYFDVQYLRADNTAYIYLPREATGNLTIKYNNHVFDVPYSDGYAEHMIYAWYVQYLGETLVTAIYEGDDFGTLTANGTIIVTPGVTIPYYASLGEKFTISMITHEWVNGGKFDVYDYAGDVKGDLIASNVINKGLSSVTISSDTLGLNKFYLEYDTLGSGKYYSIQELNIIENSENVEVDVPEEVPVGYDFNMTVTAPPRDFSFVSISVDGKDSEFYSIDSGKLVKTIPGLSKGNHMIVVQYDYGYYEDGKWVEDVYSNTFYVNAYEYVRFDAPELIKDYNGSEEFTVTVYDLNNNTIPYFLIKIMTNNQTYNKATDGNGKAYLKADFDVGVYPVNITDDYNYATSKITINKVATKTDLSFEKFANNSVALIANVTPSSAGGQLVFNVNGEELKSEVCGHEVIWILTDLDAGNYTVTAVYNGDLNHINSTSNTIWFNIEKKYDVSAPDLTKYYKGPEKFVVTVKDGDNNPVSGKNVTITLNGVNYNRTTDSKGQASMAIGLNSGVYNVTSEFEGIKVNSTITVKSTISGKNVTKIYRNDTQYYATFVDTKGILLKNTDVEFNINGVFYTRTTNDQGVAKMNINLNPGTYIITATNPNSTEQYTNVITVLSSIVENHDLTKYYKNASQFTFRLLDSQGNPVGAGVSAKININGVFYTRTTNASGYVNMNINLNPGTYIATIEYNGLMMSNTVKVLPILKAENLSMRYKDGSKFEATLLDGQGNPHANQEITFNINGVFYDKPTDENGIARLNINLMPGEYIITSMYENGAAISNKITIRS</sequence>
<dbReference type="SUPFAM" id="SSF49373">
    <property type="entry name" value="Invasin/intimin cell-adhesion fragments"/>
    <property type="match status" value="1"/>
</dbReference>
<name>A0A1G5VSJ3_9EURY</name>
<evidence type="ECO:0000313" key="2">
    <source>
        <dbReference type="EMBL" id="SDA48860.1"/>
    </source>
</evidence>
<protein>
    <recommendedName>
        <fullName evidence="1">Cadherin domain-containing protein</fullName>
    </recommendedName>
</protein>
<dbReference type="InterPro" id="IPR008964">
    <property type="entry name" value="Invasin/intimin_cell_adhesion"/>
</dbReference>
<dbReference type="InterPro" id="IPR002126">
    <property type="entry name" value="Cadherin-like_dom"/>
</dbReference>
<organism evidence="2 3">
    <name type="scientific">Methanobrevibacter millerae</name>
    <dbReference type="NCBI Taxonomy" id="230361"/>
    <lineage>
        <taxon>Archaea</taxon>
        <taxon>Methanobacteriati</taxon>
        <taxon>Methanobacteriota</taxon>
        <taxon>Methanomada group</taxon>
        <taxon>Methanobacteria</taxon>
        <taxon>Methanobacteriales</taxon>
        <taxon>Methanobacteriaceae</taxon>
        <taxon>Methanobrevibacter</taxon>
    </lineage>
</organism>
<dbReference type="EMBL" id="FMXB01000005">
    <property type="protein sequence ID" value="SDA48860.1"/>
    <property type="molecule type" value="Genomic_DNA"/>
</dbReference>
<gene>
    <name evidence="2" type="ORF">SAMN02910315_00869</name>
</gene>
<dbReference type="AlphaFoldDB" id="A0A1G5VSJ3"/>
<feature type="domain" description="Cadherin" evidence="1">
    <location>
        <begin position="449"/>
        <end position="577"/>
    </location>
</feature>
<dbReference type="OrthoDB" id="78475at2157"/>